<dbReference type="Proteomes" id="UP001138997">
    <property type="component" value="Unassembled WGS sequence"/>
</dbReference>
<accession>A0A9X1STZ3</accession>
<dbReference type="Gene3D" id="1.10.10.60">
    <property type="entry name" value="Homeodomain-like"/>
    <property type="match status" value="1"/>
</dbReference>
<evidence type="ECO:0000313" key="5">
    <source>
        <dbReference type="EMBL" id="MCD5311846.1"/>
    </source>
</evidence>
<keyword evidence="2" id="KW-0238">DNA-binding</keyword>
<dbReference type="InterPro" id="IPR014710">
    <property type="entry name" value="RmlC-like_jellyroll"/>
</dbReference>
<evidence type="ECO:0000256" key="2">
    <source>
        <dbReference type="ARBA" id="ARBA00023125"/>
    </source>
</evidence>
<feature type="domain" description="HTH araC/xylS-type" evidence="4">
    <location>
        <begin position="161"/>
        <end position="261"/>
    </location>
</feature>
<evidence type="ECO:0000259" key="4">
    <source>
        <dbReference type="PROSITE" id="PS01124"/>
    </source>
</evidence>
<protein>
    <submittedName>
        <fullName evidence="5">AraC family transcriptional regulator</fullName>
    </submittedName>
</protein>
<proteinExistence type="predicted"/>
<dbReference type="InterPro" id="IPR013096">
    <property type="entry name" value="Cupin_2"/>
</dbReference>
<reference evidence="5" key="1">
    <citation type="submission" date="2021-11" db="EMBL/GenBank/DDBJ databases">
        <title>Streptomyces corallinus and Kineosporia corallina sp. nov., two new coral-derived marine actinobacteria.</title>
        <authorList>
            <person name="Buangrab K."/>
            <person name="Sutthacheep M."/>
            <person name="Yeemin T."/>
            <person name="Harunari E."/>
            <person name="Igarashi Y."/>
            <person name="Sripreechasak P."/>
            <person name="Kanchanasin P."/>
            <person name="Tanasupawat S."/>
            <person name="Phongsopitanun W."/>
        </authorList>
    </citation>
    <scope>NUCLEOTIDE SEQUENCE</scope>
    <source>
        <strain evidence="5">JCM 31032</strain>
    </source>
</reference>
<organism evidence="5 6">
    <name type="scientific">Kineosporia babensis</name>
    <dbReference type="NCBI Taxonomy" id="499548"/>
    <lineage>
        <taxon>Bacteria</taxon>
        <taxon>Bacillati</taxon>
        <taxon>Actinomycetota</taxon>
        <taxon>Actinomycetes</taxon>
        <taxon>Kineosporiales</taxon>
        <taxon>Kineosporiaceae</taxon>
        <taxon>Kineosporia</taxon>
    </lineage>
</organism>
<dbReference type="RefSeq" id="WP_231441466.1">
    <property type="nucleotide sequence ID" value="NZ_JAJOMB010000006.1"/>
</dbReference>
<evidence type="ECO:0000256" key="3">
    <source>
        <dbReference type="ARBA" id="ARBA00023163"/>
    </source>
</evidence>
<keyword evidence="1" id="KW-0805">Transcription regulation</keyword>
<dbReference type="SUPFAM" id="SSF51182">
    <property type="entry name" value="RmlC-like cupins"/>
    <property type="match status" value="1"/>
</dbReference>
<dbReference type="PANTHER" id="PTHR11019:SF199">
    <property type="entry name" value="HTH-TYPE TRANSCRIPTIONAL REGULATOR NIMR"/>
    <property type="match status" value="1"/>
</dbReference>
<dbReference type="AlphaFoldDB" id="A0A9X1STZ3"/>
<keyword evidence="3" id="KW-0804">Transcription</keyword>
<evidence type="ECO:0000313" key="6">
    <source>
        <dbReference type="Proteomes" id="UP001138997"/>
    </source>
</evidence>
<evidence type="ECO:0000256" key="1">
    <source>
        <dbReference type="ARBA" id="ARBA00023015"/>
    </source>
</evidence>
<comment type="caution">
    <text evidence="5">The sequence shown here is derived from an EMBL/GenBank/DDBJ whole genome shotgun (WGS) entry which is preliminary data.</text>
</comment>
<dbReference type="Pfam" id="PF12833">
    <property type="entry name" value="HTH_18"/>
    <property type="match status" value="1"/>
</dbReference>
<dbReference type="SMART" id="SM00342">
    <property type="entry name" value="HTH_ARAC"/>
    <property type="match status" value="1"/>
</dbReference>
<dbReference type="InterPro" id="IPR018062">
    <property type="entry name" value="HTH_AraC-typ_CS"/>
</dbReference>
<dbReference type="PROSITE" id="PS01124">
    <property type="entry name" value="HTH_ARAC_FAMILY_2"/>
    <property type="match status" value="1"/>
</dbReference>
<dbReference type="InterPro" id="IPR011051">
    <property type="entry name" value="RmlC_Cupin_sf"/>
</dbReference>
<dbReference type="GO" id="GO:0003700">
    <property type="term" value="F:DNA-binding transcription factor activity"/>
    <property type="evidence" value="ECO:0007669"/>
    <property type="project" value="InterPro"/>
</dbReference>
<dbReference type="PROSITE" id="PS00041">
    <property type="entry name" value="HTH_ARAC_FAMILY_1"/>
    <property type="match status" value="1"/>
</dbReference>
<gene>
    <name evidence="5" type="ORF">LR394_13130</name>
</gene>
<keyword evidence="6" id="KW-1185">Reference proteome</keyword>
<dbReference type="GO" id="GO:0043565">
    <property type="term" value="F:sequence-specific DNA binding"/>
    <property type="evidence" value="ECO:0007669"/>
    <property type="project" value="InterPro"/>
</dbReference>
<name>A0A9X1STZ3_9ACTN</name>
<sequence length="264" mass="29254">MLVEEKIPVHTAVVPEGYSLTTRALAYQYLDDRDGCQDTPHAHPEHTVFWPARGSAVVEIEGRQWSLSTGQGLWVPAGVVHRADRGAGTTLSATYVIPQAWPRPVGEVGPVVVNAALREMLIHLAVTGMPREQRLRAQRVCLELITDEERPTIELPLPRDERIAQIARSIISDPADDRSIEHWAMLTSQSARTIARGFRAETGLTFSQWRTYARLTQAVSLLGDGVAVGTVARRVGYTTNSAFTAAFQRVMRQPPRAFMPTRNP</sequence>
<dbReference type="InterPro" id="IPR018060">
    <property type="entry name" value="HTH_AraC"/>
</dbReference>
<dbReference type="EMBL" id="JAJOMB010000006">
    <property type="protein sequence ID" value="MCD5311846.1"/>
    <property type="molecule type" value="Genomic_DNA"/>
</dbReference>
<dbReference type="Gene3D" id="2.60.120.10">
    <property type="entry name" value="Jelly Rolls"/>
    <property type="match status" value="1"/>
</dbReference>
<dbReference type="PANTHER" id="PTHR11019">
    <property type="entry name" value="HTH-TYPE TRANSCRIPTIONAL REGULATOR NIMR"/>
    <property type="match status" value="1"/>
</dbReference>
<dbReference type="InterPro" id="IPR009057">
    <property type="entry name" value="Homeodomain-like_sf"/>
</dbReference>
<dbReference type="SUPFAM" id="SSF46689">
    <property type="entry name" value="Homeodomain-like"/>
    <property type="match status" value="1"/>
</dbReference>
<dbReference type="Pfam" id="PF07883">
    <property type="entry name" value="Cupin_2"/>
    <property type="match status" value="1"/>
</dbReference>